<evidence type="ECO:0000313" key="3">
    <source>
        <dbReference type="Proteomes" id="UP000054324"/>
    </source>
</evidence>
<reference evidence="2 3" key="1">
    <citation type="submission" date="2013-11" db="EMBL/GenBank/DDBJ databases">
        <title>Opisthorchis viverrini - life in the bile duct.</title>
        <authorList>
            <person name="Young N.D."/>
            <person name="Nagarajan N."/>
            <person name="Lin S.J."/>
            <person name="Korhonen P.K."/>
            <person name="Jex A.R."/>
            <person name="Hall R.S."/>
            <person name="Safavi-Hemami H."/>
            <person name="Kaewkong W."/>
            <person name="Bertrand D."/>
            <person name="Gao S."/>
            <person name="Seet Q."/>
            <person name="Wongkham S."/>
            <person name="Teh B.T."/>
            <person name="Wongkham C."/>
            <person name="Intapan P.M."/>
            <person name="Maleewong W."/>
            <person name="Yang X."/>
            <person name="Hu M."/>
            <person name="Wang Z."/>
            <person name="Hofmann A."/>
            <person name="Sternberg P.W."/>
            <person name="Tan P."/>
            <person name="Wang J."/>
            <person name="Gasser R.B."/>
        </authorList>
    </citation>
    <scope>NUCLEOTIDE SEQUENCE [LARGE SCALE GENOMIC DNA]</scope>
</reference>
<gene>
    <name evidence="2" type="ORF">T265_12488</name>
</gene>
<feature type="non-terminal residue" evidence="2">
    <location>
        <position position="283"/>
    </location>
</feature>
<dbReference type="CTD" id="20326656"/>
<dbReference type="EMBL" id="KL596620">
    <property type="protein sequence ID" value="KER34036.1"/>
    <property type="molecule type" value="Genomic_DNA"/>
</dbReference>
<proteinExistence type="predicted"/>
<dbReference type="OrthoDB" id="6288189at2759"/>
<dbReference type="GeneID" id="20326656"/>
<feature type="region of interest" description="Disordered" evidence="1">
    <location>
        <begin position="91"/>
        <end position="114"/>
    </location>
</feature>
<dbReference type="RefSeq" id="XP_009162276.1">
    <property type="nucleotide sequence ID" value="XM_009164012.1"/>
</dbReference>
<dbReference type="Proteomes" id="UP000054324">
    <property type="component" value="Unassembled WGS sequence"/>
</dbReference>
<accession>A0A075A3U4</accession>
<evidence type="ECO:0000313" key="2">
    <source>
        <dbReference type="EMBL" id="KER34036.1"/>
    </source>
</evidence>
<dbReference type="AlphaFoldDB" id="A0A075A3U4"/>
<protein>
    <submittedName>
        <fullName evidence="2">Uncharacterized protein</fullName>
    </submittedName>
</protein>
<organism evidence="2 3">
    <name type="scientific">Opisthorchis viverrini</name>
    <name type="common">Southeast Asian liver fluke</name>
    <dbReference type="NCBI Taxonomy" id="6198"/>
    <lineage>
        <taxon>Eukaryota</taxon>
        <taxon>Metazoa</taxon>
        <taxon>Spiralia</taxon>
        <taxon>Lophotrochozoa</taxon>
        <taxon>Platyhelminthes</taxon>
        <taxon>Trematoda</taxon>
        <taxon>Digenea</taxon>
        <taxon>Opisthorchiida</taxon>
        <taxon>Opisthorchiata</taxon>
        <taxon>Opisthorchiidae</taxon>
        <taxon>Opisthorchis</taxon>
    </lineage>
</organism>
<evidence type="ECO:0000256" key="1">
    <source>
        <dbReference type="SAM" id="MobiDB-lite"/>
    </source>
</evidence>
<dbReference type="STRING" id="6198.A0A075A3U4"/>
<name>A0A075A3U4_OPIVI</name>
<sequence>MSIQSFLPQYIEHNTVGNLYFEQLPPQILLISVVYRTNHEHFHYFSKNLECNDGTSYPVSGISTRGVGSHLSNSSDDELDPQCCGAFTSVSDVFPPRPPESSTESPSVIIKNSEVSPNDWEELSAFDWPPNETNRQAKVEELSMEEALKEAQTEQASNKNSETVPDGALEDQLEAKQSAAFDLHSSLASFSWAQSLFAQCAREELSQPIRAESILDHHLSRVWRKRARCMLAEDRLERQDRRIRERSPEEVLSIHQVGRYPNGCTPHLDLRLSNHLQCKMDLK</sequence>
<keyword evidence="3" id="KW-1185">Reference proteome</keyword>
<dbReference type="KEGG" id="ovi:T265_12488"/>